<dbReference type="Pfam" id="PF13499">
    <property type="entry name" value="EF-hand_7"/>
    <property type="match status" value="2"/>
</dbReference>
<dbReference type="CDD" id="cd00051">
    <property type="entry name" value="EFh"/>
    <property type="match status" value="1"/>
</dbReference>
<keyword evidence="1" id="KW-0677">Repeat</keyword>
<name>A0ABR2WMB9_9FUNG</name>
<dbReference type="Gene3D" id="1.10.238.10">
    <property type="entry name" value="EF-hand"/>
    <property type="match status" value="2"/>
</dbReference>
<evidence type="ECO:0000256" key="1">
    <source>
        <dbReference type="ARBA" id="ARBA00022737"/>
    </source>
</evidence>
<dbReference type="SUPFAM" id="SSF47473">
    <property type="entry name" value="EF-hand"/>
    <property type="match status" value="1"/>
</dbReference>
<dbReference type="InterPro" id="IPR011992">
    <property type="entry name" value="EF-hand-dom_pair"/>
</dbReference>
<keyword evidence="2" id="KW-0106">Calcium</keyword>
<feature type="domain" description="EF-hand" evidence="3">
    <location>
        <begin position="44"/>
        <end position="79"/>
    </location>
</feature>
<accession>A0ABR2WMB9</accession>
<dbReference type="PROSITE" id="PS50222">
    <property type="entry name" value="EF_HAND_2"/>
    <property type="match status" value="4"/>
</dbReference>
<dbReference type="SMART" id="SM00054">
    <property type="entry name" value="EFh"/>
    <property type="match status" value="4"/>
</dbReference>
<evidence type="ECO:0000313" key="4">
    <source>
        <dbReference type="EMBL" id="KAK9762648.1"/>
    </source>
</evidence>
<dbReference type="PANTHER" id="PTHR23048">
    <property type="entry name" value="MYOSIN LIGHT CHAIN 1, 3"/>
    <property type="match status" value="1"/>
</dbReference>
<evidence type="ECO:0000259" key="3">
    <source>
        <dbReference type="PROSITE" id="PS50222"/>
    </source>
</evidence>
<comment type="caution">
    <text evidence="4">The sequence shown here is derived from an EMBL/GenBank/DDBJ whole genome shotgun (WGS) entry which is preliminary data.</text>
</comment>
<dbReference type="InterPro" id="IPR002048">
    <property type="entry name" value="EF_hand_dom"/>
</dbReference>
<reference evidence="4 5" key="1">
    <citation type="submission" date="2023-04" db="EMBL/GenBank/DDBJ databases">
        <title>Genome of Basidiobolus ranarum AG-B5.</title>
        <authorList>
            <person name="Stajich J.E."/>
            <person name="Carter-House D."/>
            <person name="Gryganskyi A."/>
        </authorList>
    </citation>
    <scope>NUCLEOTIDE SEQUENCE [LARGE SCALE GENOMIC DNA]</scope>
    <source>
        <strain evidence="4 5">AG-B5</strain>
    </source>
</reference>
<feature type="domain" description="EF-hand" evidence="3">
    <location>
        <begin position="119"/>
        <end position="151"/>
    </location>
</feature>
<dbReference type="InterPro" id="IPR050230">
    <property type="entry name" value="CALM/Myosin/TropC-like"/>
</dbReference>
<protein>
    <recommendedName>
        <fullName evidence="3">EF-hand domain-containing protein</fullName>
    </recommendedName>
</protein>
<evidence type="ECO:0000313" key="5">
    <source>
        <dbReference type="Proteomes" id="UP001479436"/>
    </source>
</evidence>
<dbReference type="EMBL" id="JASJQH010000882">
    <property type="protein sequence ID" value="KAK9762648.1"/>
    <property type="molecule type" value="Genomic_DNA"/>
</dbReference>
<evidence type="ECO:0000256" key="2">
    <source>
        <dbReference type="ARBA" id="ARBA00022837"/>
    </source>
</evidence>
<proteinExistence type="predicted"/>
<gene>
    <name evidence="4" type="ORF">K7432_011429</name>
</gene>
<feature type="domain" description="EF-hand" evidence="3">
    <location>
        <begin position="83"/>
        <end position="118"/>
    </location>
</feature>
<dbReference type="InterPro" id="IPR018247">
    <property type="entry name" value="EF_Hand_1_Ca_BS"/>
</dbReference>
<dbReference type="PROSITE" id="PS00018">
    <property type="entry name" value="EF_HAND_1"/>
    <property type="match status" value="3"/>
</dbReference>
<keyword evidence="5" id="KW-1185">Reference proteome</keyword>
<organism evidence="4 5">
    <name type="scientific">Basidiobolus ranarum</name>
    <dbReference type="NCBI Taxonomy" id="34480"/>
    <lineage>
        <taxon>Eukaryota</taxon>
        <taxon>Fungi</taxon>
        <taxon>Fungi incertae sedis</taxon>
        <taxon>Zoopagomycota</taxon>
        <taxon>Entomophthoromycotina</taxon>
        <taxon>Basidiobolomycetes</taxon>
        <taxon>Basidiobolales</taxon>
        <taxon>Basidiobolaceae</taxon>
        <taxon>Basidiobolus</taxon>
    </lineage>
</organism>
<sequence length="151" mass="17395">MADQLTDKQFSECKEVFQELDRDNSGYIDKNNLRETMEALGQQPNDEDLDEMLDEADKDGDGVIDFSEFTNLTVKKYKEHHADGNKLIRQTFLVFDKDGDGVIDLEEMKSVLEHLGEQVEEQEVINMFNKVDANGDGHIDFEEFLQLTKDL</sequence>
<dbReference type="PANTHER" id="PTHR23048:SF0">
    <property type="entry name" value="CALMODULIN LIKE 3"/>
    <property type="match status" value="1"/>
</dbReference>
<feature type="domain" description="EF-hand" evidence="3">
    <location>
        <begin position="8"/>
        <end position="43"/>
    </location>
</feature>
<dbReference type="Proteomes" id="UP001479436">
    <property type="component" value="Unassembled WGS sequence"/>
</dbReference>